<gene>
    <name evidence="4" type="ORF">Strain138_000340</name>
    <name evidence="5" type="ORF">Strain318_000340</name>
</gene>
<evidence type="ECO:0000313" key="5">
    <source>
        <dbReference type="EMBL" id="WKW14015.1"/>
    </source>
</evidence>
<dbReference type="KEGG" id="pspc:Strain318_000340"/>
<dbReference type="InterPro" id="IPR000073">
    <property type="entry name" value="AB_hydrolase_1"/>
</dbReference>
<dbReference type="Gene3D" id="3.40.50.1820">
    <property type="entry name" value="alpha/beta hydrolase"/>
    <property type="match status" value="1"/>
</dbReference>
<dbReference type="GO" id="GO:0008233">
    <property type="term" value="F:peptidase activity"/>
    <property type="evidence" value="ECO:0007669"/>
    <property type="project" value="InterPro"/>
</dbReference>
<dbReference type="GO" id="GO:0016020">
    <property type="term" value="C:membrane"/>
    <property type="evidence" value="ECO:0007669"/>
    <property type="project" value="TreeGrafter"/>
</dbReference>
<reference evidence="5" key="1">
    <citation type="submission" date="2023-07" db="EMBL/GenBank/DDBJ databases">
        <authorList>
            <person name="Haufschild T."/>
            <person name="Kallscheuer N."/>
            <person name="Hammer J."/>
            <person name="Kohn T."/>
            <person name="Kabuu M."/>
            <person name="Jogler M."/>
            <person name="Wohfarth N."/>
            <person name="Heuer A."/>
            <person name="Rohde M."/>
            <person name="van Teeseling M.C.F."/>
            <person name="Jogler C."/>
        </authorList>
    </citation>
    <scope>NUCLEOTIDE SEQUENCE</scope>
    <source>
        <strain evidence="4">Strain 138</strain>
        <strain evidence="5">Strain 318</strain>
    </source>
</reference>
<dbReference type="EMBL" id="CP130613">
    <property type="protein sequence ID" value="WKW14015.1"/>
    <property type="molecule type" value="Genomic_DNA"/>
</dbReference>
<dbReference type="Pfam" id="PF12697">
    <property type="entry name" value="Abhydrolase_6"/>
    <property type="match status" value="1"/>
</dbReference>
<dbReference type="InterPro" id="IPR002410">
    <property type="entry name" value="Peptidase_S33"/>
</dbReference>
<dbReference type="PANTHER" id="PTHR43798:SF33">
    <property type="entry name" value="HYDROLASE, PUTATIVE (AFU_ORTHOLOGUE AFUA_2G14860)-RELATED"/>
    <property type="match status" value="1"/>
</dbReference>
<dbReference type="Proteomes" id="UP001229955">
    <property type="component" value="Chromosome"/>
</dbReference>
<dbReference type="GO" id="GO:0006508">
    <property type="term" value="P:proteolysis"/>
    <property type="evidence" value="ECO:0007669"/>
    <property type="project" value="InterPro"/>
</dbReference>
<sequence>MPPIPPPSAEGVTTTTALPLYWCRYDAPQPKGTLVLLHGGPGAHLDYLLPQMLELARHHDVLLYDQRGGGRSKTDDRTPITWHTQVEDLAAVLAELHDGPVTLVGYSWGAMLAMLYAIEAAAGRVAPAPDRLVLISPAPLNRSWRAEFEATFSARQTGPAVTAMRAELQASGLRESDPEAYKQRSFELSVAGYFADPSRVHDLTPFRVTGRVQQSIWESLGDFDLRDALRTLRIPALVVHGRQDPIPLASAQACAAALGAESLWLDDCGHVPYVEQPARLFAAVEDFLARTASSLGP</sequence>
<dbReference type="PRINTS" id="PR00793">
    <property type="entry name" value="PROAMNOPTASE"/>
</dbReference>
<evidence type="ECO:0000313" key="6">
    <source>
        <dbReference type="Proteomes" id="UP001229955"/>
    </source>
</evidence>
<name>A0AA49JY40_9BACT</name>
<feature type="domain" description="AB hydrolase-1" evidence="3">
    <location>
        <begin position="34"/>
        <end position="282"/>
    </location>
</feature>
<accession>A0AA49JSG4</accession>
<keyword evidence="2 5" id="KW-0378">Hydrolase</keyword>
<evidence type="ECO:0000256" key="2">
    <source>
        <dbReference type="ARBA" id="ARBA00022801"/>
    </source>
</evidence>
<evidence type="ECO:0000256" key="1">
    <source>
        <dbReference type="ARBA" id="ARBA00010088"/>
    </source>
</evidence>
<dbReference type="EMBL" id="CP130612">
    <property type="protein sequence ID" value="WKW11105.1"/>
    <property type="molecule type" value="Genomic_DNA"/>
</dbReference>
<dbReference type="InterPro" id="IPR050266">
    <property type="entry name" value="AB_hydrolase_sf"/>
</dbReference>
<dbReference type="InterPro" id="IPR029058">
    <property type="entry name" value="AB_hydrolase_fold"/>
</dbReference>
<organism evidence="5 6">
    <name type="scientific">Pseudogemmatithrix spongiicola</name>
    <dbReference type="NCBI Taxonomy" id="3062599"/>
    <lineage>
        <taxon>Bacteria</taxon>
        <taxon>Pseudomonadati</taxon>
        <taxon>Gemmatimonadota</taxon>
        <taxon>Gemmatimonadia</taxon>
        <taxon>Gemmatimonadales</taxon>
        <taxon>Gemmatimonadaceae</taxon>
        <taxon>Pseudogemmatithrix</taxon>
    </lineage>
</organism>
<dbReference type="PANTHER" id="PTHR43798">
    <property type="entry name" value="MONOACYLGLYCEROL LIPASE"/>
    <property type="match status" value="1"/>
</dbReference>
<proteinExistence type="inferred from homology"/>
<accession>A0AA49JY40</accession>
<comment type="similarity">
    <text evidence="1">Belongs to the peptidase S33 family.</text>
</comment>
<dbReference type="SUPFAM" id="SSF53474">
    <property type="entry name" value="alpha/beta-Hydrolases"/>
    <property type="match status" value="1"/>
</dbReference>
<dbReference type="AlphaFoldDB" id="A0AA49JY40"/>
<dbReference type="RefSeq" id="WP_367886807.1">
    <property type="nucleotide sequence ID" value="NZ_CP130612.1"/>
</dbReference>
<evidence type="ECO:0000259" key="3">
    <source>
        <dbReference type="Pfam" id="PF12697"/>
    </source>
</evidence>
<keyword evidence="6" id="KW-1185">Reference proteome</keyword>
<evidence type="ECO:0000313" key="4">
    <source>
        <dbReference type="EMBL" id="WKW11105.1"/>
    </source>
</evidence>
<protein>
    <submittedName>
        <fullName evidence="5">Alpha/beta hydrolase</fullName>
    </submittedName>
</protein>